<organism evidence="4">
    <name type="scientific">Volvox carteri f. nagariensis</name>
    <dbReference type="NCBI Taxonomy" id="3068"/>
    <lineage>
        <taxon>Eukaryota</taxon>
        <taxon>Viridiplantae</taxon>
        <taxon>Chlorophyta</taxon>
        <taxon>core chlorophytes</taxon>
        <taxon>Chlorophyceae</taxon>
        <taxon>CS clade</taxon>
        <taxon>Chlamydomonadales</taxon>
        <taxon>Volvocaceae</taxon>
        <taxon>Volvox</taxon>
    </lineage>
</organism>
<feature type="compositionally biased region" description="Low complexity" evidence="1">
    <location>
        <begin position="556"/>
        <end position="570"/>
    </location>
</feature>
<keyword evidence="4" id="KW-1185">Reference proteome</keyword>
<feature type="compositionally biased region" description="Low complexity" evidence="1">
    <location>
        <begin position="539"/>
        <end position="549"/>
    </location>
</feature>
<evidence type="ECO:0000313" key="3">
    <source>
        <dbReference type="EMBL" id="EFJ46196.1"/>
    </source>
</evidence>
<gene>
    <name evidence="3" type="ORF">VOLCADRAFT_93384</name>
</gene>
<evidence type="ECO:0000256" key="1">
    <source>
        <dbReference type="SAM" id="MobiDB-lite"/>
    </source>
</evidence>
<feature type="compositionally biased region" description="Basic and acidic residues" evidence="1">
    <location>
        <begin position="580"/>
        <end position="595"/>
    </location>
</feature>
<evidence type="ECO:0000313" key="4">
    <source>
        <dbReference type="Proteomes" id="UP000001058"/>
    </source>
</evidence>
<feature type="signal peptide" evidence="2">
    <location>
        <begin position="1"/>
        <end position="22"/>
    </location>
</feature>
<feature type="compositionally biased region" description="Low complexity" evidence="1">
    <location>
        <begin position="499"/>
        <end position="508"/>
    </location>
</feature>
<feature type="region of interest" description="Disordered" evidence="1">
    <location>
        <begin position="499"/>
        <end position="595"/>
    </location>
</feature>
<dbReference type="GeneID" id="9627303"/>
<dbReference type="EMBL" id="GL378352">
    <property type="protein sequence ID" value="EFJ46196.1"/>
    <property type="molecule type" value="Genomic_DNA"/>
</dbReference>
<dbReference type="Gene3D" id="3.40.50.1000">
    <property type="entry name" value="HAD superfamily/HAD-like"/>
    <property type="match status" value="1"/>
</dbReference>
<dbReference type="InterPro" id="IPR036412">
    <property type="entry name" value="HAD-like_sf"/>
</dbReference>
<dbReference type="SUPFAM" id="SSF56784">
    <property type="entry name" value="HAD-like"/>
    <property type="match status" value="1"/>
</dbReference>
<protein>
    <recommendedName>
        <fullName evidence="5">FCP1 homology domain-containing protein</fullName>
    </recommendedName>
</protein>
<dbReference type="Proteomes" id="UP000001058">
    <property type="component" value="Unassembled WGS sequence"/>
</dbReference>
<evidence type="ECO:0008006" key="5">
    <source>
        <dbReference type="Google" id="ProtNLM"/>
    </source>
</evidence>
<reference evidence="3 4" key="1">
    <citation type="journal article" date="2010" name="Science">
        <title>Genomic analysis of organismal complexity in the multicellular green alga Volvox carteri.</title>
        <authorList>
            <person name="Prochnik S.E."/>
            <person name="Umen J."/>
            <person name="Nedelcu A.M."/>
            <person name="Hallmann A."/>
            <person name="Miller S.M."/>
            <person name="Nishii I."/>
            <person name="Ferris P."/>
            <person name="Kuo A."/>
            <person name="Mitros T."/>
            <person name="Fritz-Laylin L.K."/>
            <person name="Hellsten U."/>
            <person name="Chapman J."/>
            <person name="Simakov O."/>
            <person name="Rensing S.A."/>
            <person name="Terry A."/>
            <person name="Pangilinan J."/>
            <person name="Kapitonov V."/>
            <person name="Jurka J."/>
            <person name="Salamov A."/>
            <person name="Shapiro H."/>
            <person name="Schmutz J."/>
            <person name="Grimwood J."/>
            <person name="Lindquist E."/>
            <person name="Lucas S."/>
            <person name="Grigoriev I.V."/>
            <person name="Schmitt R."/>
            <person name="Kirk D."/>
            <person name="Rokhsar D.S."/>
        </authorList>
    </citation>
    <scope>NUCLEOTIDE SEQUENCE [LARGE SCALE GENOMIC DNA]</scope>
    <source>
        <strain evidence="4">f. Nagariensis / Eve</strain>
    </source>
</reference>
<dbReference type="RefSeq" id="XP_002952643.1">
    <property type="nucleotide sequence ID" value="XM_002952597.1"/>
</dbReference>
<dbReference type="eggNOG" id="ENOG502R8TI">
    <property type="taxonomic scope" value="Eukaryota"/>
</dbReference>
<dbReference type="InParanoid" id="D8U1Z7"/>
<dbReference type="AlphaFoldDB" id="D8U1Z7"/>
<proteinExistence type="predicted"/>
<accession>D8U1Z7</accession>
<evidence type="ECO:0000256" key="2">
    <source>
        <dbReference type="SAM" id="SignalP"/>
    </source>
</evidence>
<dbReference type="KEGG" id="vcn:VOLCADRAFT_93384"/>
<feature type="chain" id="PRO_5003124097" description="FCP1 homology domain-containing protein" evidence="2">
    <location>
        <begin position="23"/>
        <end position="595"/>
    </location>
</feature>
<dbReference type="OrthoDB" id="548625at2759"/>
<keyword evidence="2" id="KW-0732">Signal</keyword>
<dbReference type="InterPro" id="IPR023214">
    <property type="entry name" value="HAD_sf"/>
</dbReference>
<sequence>MAVAAAACLAALTLALPVPCTAANGGLGKSAMRGWAAGDGGSGGAMLHRRSRSMLDTGSDSSRSSSSAQKPYDTCVCVFDFDETLRVISKDKKDFDVPAEDGQGIIRKCKEYGWEIGVASANDNYQKLQKVLSERVDNVTFTPEFFSSTAFQYHWFNKSISLNNIARYYDTQPQCMMLFDDAEHNRKYADKLNVTFIKVRNDTGVRWEDFTEGQKYMHQKCWCASPKFTPHPTDEELMETFSDVIEVVGGPQPAISALEVPAALPQQPAGTTEDPATVAPTVTTQTFLIGAADVTVTTFSAVQPQVSFLDDVEKGASGPTASFQMIPGLSAGAELPSMPASATTAMLGANEASSGSNVAPTVSLDGGGEAAPVSLWTSEGAPTAATASPLRDTSNDPWVMGMQPATTRTGRIAAAPTGSMAAPTGGMAAPTGGMAAPTGGMAAPTGGMAAPTGGMAAPTGGMAAPTGGMAAPTGGMAAPTGGMAAPTGGMAAPTGGMAAPTGGMAAPTDSMAPGSMTAPHDVGPEPGPVSGNDGIMSPATADTAAADTAPSQQQEAFAPLAAGAPSADLGQGQGQGQARDLGHLQVEDHEQIAKK</sequence>
<name>D8U1Z7_VOLCA</name>